<sequence>MIKPDKHKHLLVVAVIGRWMADDSKKTATRHIDHSSRAGRMREDSKSGYITNMARQVGCPLVWQLGFVDTPILDSSCAGNDLTSAVCSQTPLSTRTGRRNSREATRDTRETIDGRVRLDKGGQSSSLLDSLISRVVGWKIHGRHCRSQRHLAGAKEMTSEGEHPSITRCH</sequence>
<dbReference type="Proteomes" id="UP001519460">
    <property type="component" value="Unassembled WGS sequence"/>
</dbReference>
<protein>
    <submittedName>
        <fullName evidence="2">Uncharacterized protein</fullName>
    </submittedName>
</protein>
<reference evidence="2 3" key="1">
    <citation type="journal article" date="2023" name="Sci. Data">
        <title>Genome assembly of the Korean intertidal mud-creeper Batillaria attramentaria.</title>
        <authorList>
            <person name="Patra A.K."/>
            <person name="Ho P.T."/>
            <person name="Jun S."/>
            <person name="Lee S.J."/>
            <person name="Kim Y."/>
            <person name="Won Y.J."/>
        </authorList>
    </citation>
    <scope>NUCLEOTIDE SEQUENCE [LARGE SCALE GENOMIC DNA]</scope>
    <source>
        <strain evidence="2">Wonlab-2016</strain>
    </source>
</reference>
<feature type="compositionally biased region" description="Basic and acidic residues" evidence="1">
    <location>
        <begin position="157"/>
        <end position="170"/>
    </location>
</feature>
<comment type="caution">
    <text evidence="2">The sequence shown here is derived from an EMBL/GenBank/DDBJ whole genome shotgun (WGS) entry which is preliminary data.</text>
</comment>
<keyword evidence="3" id="KW-1185">Reference proteome</keyword>
<proteinExistence type="predicted"/>
<name>A0ABD0KG91_9CAEN</name>
<dbReference type="AlphaFoldDB" id="A0ABD0KG91"/>
<feature type="region of interest" description="Disordered" evidence="1">
    <location>
        <begin position="151"/>
        <end position="170"/>
    </location>
</feature>
<evidence type="ECO:0000313" key="3">
    <source>
        <dbReference type="Proteomes" id="UP001519460"/>
    </source>
</evidence>
<organism evidence="2 3">
    <name type="scientific">Batillaria attramentaria</name>
    <dbReference type="NCBI Taxonomy" id="370345"/>
    <lineage>
        <taxon>Eukaryota</taxon>
        <taxon>Metazoa</taxon>
        <taxon>Spiralia</taxon>
        <taxon>Lophotrochozoa</taxon>
        <taxon>Mollusca</taxon>
        <taxon>Gastropoda</taxon>
        <taxon>Caenogastropoda</taxon>
        <taxon>Sorbeoconcha</taxon>
        <taxon>Cerithioidea</taxon>
        <taxon>Batillariidae</taxon>
        <taxon>Batillaria</taxon>
    </lineage>
</organism>
<dbReference type="EMBL" id="JACVVK020000184">
    <property type="protein sequence ID" value="KAK7486061.1"/>
    <property type="molecule type" value="Genomic_DNA"/>
</dbReference>
<evidence type="ECO:0000313" key="2">
    <source>
        <dbReference type="EMBL" id="KAK7486061.1"/>
    </source>
</evidence>
<gene>
    <name evidence="2" type="ORF">BaRGS_00022670</name>
</gene>
<feature type="non-terminal residue" evidence="2">
    <location>
        <position position="170"/>
    </location>
</feature>
<feature type="compositionally biased region" description="Basic and acidic residues" evidence="1">
    <location>
        <begin position="100"/>
        <end position="109"/>
    </location>
</feature>
<accession>A0ABD0KG91</accession>
<feature type="region of interest" description="Disordered" evidence="1">
    <location>
        <begin position="90"/>
        <end position="109"/>
    </location>
</feature>
<evidence type="ECO:0000256" key="1">
    <source>
        <dbReference type="SAM" id="MobiDB-lite"/>
    </source>
</evidence>